<sequence>MPLQITKPELLTTRKLSIGATLRRCEGRVDYRGELTSEEADRVTKVMRNLAGCRCGDYGAKQVHCDHCQSDSMLLLNCNDRHCSTCGGYRRMRWHEQMQHWKLPCKYMHLVVTVPHDLNDTINANRHETLSALMRSARVAAFEYVKRHHGVSIPGVAIVLHTWGQRLGRHYHVHIILTAGGLDQTRTRWIDIDVKKAEGQKSKLAEIFKVEYLKQLRKLDRRRPLRLPKHLPTRTSLDNVLDHVSGIDWVADIKGPKGEHHDGEALIGYLARYVTGTAIGNQRLLEDKDGQITFKFHDYRRGKDGIKKLHELEFCRRISDHVLPKGMQRVRYSGLLHTTNREERLNLCRRLIEADKKNESHAETTDSASLLPSPEAIEAYDPMPHEATCPKCDRPRKIVNKLEPRLTHQVLSLVTLMLGTAAVLAGGVAGNDWRRAILQVIEDQRHVAQRHPIIDLIYHHQTGPDHPLFDYVRIRYEDQRGQMSPRAPPTSEPIAA</sequence>
<evidence type="ECO:0000259" key="1">
    <source>
        <dbReference type="Pfam" id="PF04986"/>
    </source>
</evidence>
<feature type="domain" description="Transposase IS801/IS1294" evidence="1">
    <location>
        <begin position="155"/>
        <end position="340"/>
    </location>
</feature>
<dbReference type="InterPro" id="IPR007069">
    <property type="entry name" value="Transposase_32"/>
</dbReference>
<protein>
    <submittedName>
        <fullName evidence="3">Putative transposase</fullName>
    </submittedName>
</protein>
<dbReference type="InterPro" id="IPR026889">
    <property type="entry name" value="Zn_Tnp"/>
</dbReference>
<evidence type="ECO:0000313" key="4">
    <source>
        <dbReference type="Proteomes" id="UP000315471"/>
    </source>
</evidence>
<dbReference type="RefSeq" id="WP_146602848.1">
    <property type="nucleotide sequence ID" value="NZ_SJPY01000016.1"/>
</dbReference>
<dbReference type="GO" id="GO:0006313">
    <property type="term" value="P:DNA transposition"/>
    <property type="evidence" value="ECO:0007669"/>
    <property type="project" value="InterPro"/>
</dbReference>
<evidence type="ECO:0000313" key="3">
    <source>
        <dbReference type="EMBL" id="TWU32795.1"/>
    </source>
</evidence>
<dbReference type="AlphaFoldDB" id="A0A5C6D9G1"/>
<feature type="domain" description="Transposase zinc-binding" evidence="2">
    <location>
        <begin position="40"/>
        <end position="114"/>
    </location>
</feature>
<proteinExistence type="predicted"/>
<name>A0A5C6D9G1_9BACT</name>
<dbReference type="GO" id="GO:0003677">
    <property type="term" value="F:DNA binding"/>
    <property type="evidence" value="ECO:0007669"/>
    <property type="project" value="InterPro"/>
</dbReference>
<reference evidence="3 4" key="1">
    <citation type="submission" date="2019-02" db="EMBL/GenBank/DDBJ databases">
        <title>Deep-cultivation of Planctomycetes and their phenomic and genomic characterization uncovers novel biology.</title>
        <authorList>
            <person name="Wiegand S."/>
            <person name="Jogler M."/>
            <person name="Boedeker C."/>
            <person name="Pinto D."/>
            <person name="Vollmers J."/>
            <person name="Rivas-Marin E."/>
            <person name="Kohn T."/>
            <person name="Peeters S.H."/>
            <person name="Heuer A."/>
            <person name="Rast P."/>
            <person name="Oberbeckmann S."/>
            <person name="Bunk B."/>
            <person name="Jeske O."/>
            <person name="Meyerdierks A."/>
            <person name="Storesund J.E."/>
            <person name="Kallscheuer N."/>
            <person name="Luecker S."/>
            <person name="Lage O.M."/>
            <person name="Pohl T."/>
            <person name="Merkel B.J."/>
            <person name="Hornburger P."/>
            <person name="Mueller R.-W."/>
            <person name="Bruemmer F."/>
            <person name="Labrenz M."/>
            <person name="Spormann A.M."/>
            <person name="Op Den Camp H."/>
            <person name="Overmann J."/>
            <person name="Amann R."/>
            <person name="Jetten M.S.M."/>
            <person name="Mascher T."/>
            <person name="Medema M.H."/>
            <person name="Devos D.P."/>
            <person name="Kaster A.-K."/>
            <person name="Ovreas L."/>
            <person name="Rohde M."/>
            <person name="Galperin M.Y."/>
            <person name="Jogler C."/>
        </authorList>
    </citation>
    <scope>NUCLEOTIDE SEQUENCE [LARGE SCALE GENOMIC DNA]</scope>
    <source>
        <strain evidence="3 4">Q31b</strain>
    </source>
</reference>
<evidence type="ECO:0000259" key="2">
    <source>
        <dbReference type="Pfam" id="PF14319"/>
    </source>
</evidence>
<dbReference type="Pfam" id="PF04986">
    <property type="entry name" value="Y2_Tnp"/>
    <property type="match status" value="1"/>
</dbReference>
<gene>
    <name evidence="3" type="ORF">Q31b_58050</name>
</gene>
<dbReference type="PANTHER" id="PTHR37023">
    <property type="entry name" value="TRANSPOSASE"/>
    <property type="match status" value="1"/>
</dbReference>
<comment type="caution">
    <text evidence="3">The sequence shown here is derived from an EMBL/GenBank/DDBJ whole genome shotgun (WGS) entry which is preliminary data.</text>
</comment>
<keyword evidence="4" id="KW-1185">Reference proteome</keyword>
<dbReference type="Pfam" id="PF14319">
    <property type="entry name" value="Zn_Tnp_IS91"/>
    <property type="match status" value="1"/>
</dbReference>
<dbReference type="Proteomes" id="UP000315471">
    <property type="component" value="Unassembled WGS sequence"/>
</dbReference>
<dbReference type="OrthoDB" id="246527at2"/>
<dbReference type="GO" id="GO:0004803">
    <property type="term" value="F:transposase activity"/>
    <property type="evidence" value="ECO:0007669"/>
    <property type="project" value="InterPro"/>
</dbReference>
<accession>A0A5C6D9G1</accession>
<organism evidence="3 4">
    <name type="scientific">Novipirellula aureliae</name>
    <dbReference type="NCBI Taxonomy" id="2527966"/>
    <lineage>
        <taxon>Bacteria</taxon>
        <taxon>Pseudomonadati</taxon>
        <taxon>Planctomycetota</taxon>
        <taxon>Planctomycetia</taxon>
        <taxon>Pirellulales</taxon>
        <taxon>Pirellulaceae</taxon>
        <taxon>Novipirellula</taxon>
    </lineage>
</organism>
<dbReference type="PANTHER" id="PTHR37023:SF1">
    <property type="entry name" value="ISSOD25 TRANSPOSASE TNPA_ISSOD25"/>
    <property type="match status" value="1"/>
</dbReference>
<dbReference type="EMBL" id="SJPY01000016">
    <property type="protein sequence ID" value="TWU32795.1"/>
    <property type="molecule type" value="Genomic_DNA"/>
</dbReference>